<evidence type="ECO:0000256" key="1">
    <source>
        <dbReference type="ARBA" id="ARBA00004202"/>
    </source>
</evidence>
<evidence type="ECO:0000256" key="3">
    <source>
        <dbReference type="ARBA" id="ARBA00022505"/>
    </source>
</evidence>
<dbReference type="AlphaFoldDB" id="A0AAP2RDM5"/>
<comment type="similarity">
    <text evidence="6">Belongs to the ABC transporter superfamily. Sulfate/tungstate importer (TC 3.A.1.6) family.</text>
</comment>
<dbReference type="SMART" id="SM00382">
    <property type="entry name" value="AAA"/>
    <property type="match status" value="1"/>
</dbReference>
<evidence type="ECO:0000256" key="4">
    <source>
        <dbReference type="ARBA" id="ARBA00022741"/>
    </source>
</evidence>
<evidence type="ECO:0000256" key="9">
    <source>
        <dbReference type="ARBA" id="ARBA00041133"/>
    </source>
</evidence>
<dbReference type="InterPro" id="IPR027417">
    <property type="entry name" value="P-loop_NTPase"/>
</dbReference>
<keyword evidence="3" id="KW-0500">Molybdenum</keyword>
<dbReference type="GO" id="GO:1901238">
    <property type="term" value="F:ABC-type tungstate transporter activity"/>
    <property type="evidence" value="ECO:0007669"/>
    <property type="project" value="UniProtKB-EC"/>
</dbReference>
<evidence type="ECO:0000256" key="5">
    <source>
        <dbReference type="ARBA" id="ARBA00022840"/>
    </source>
</evidence>
<comment type="subunit">
    <text evidence="7">The complex is composed of two ATP-binding proteins (WtpC), two transmembrane proteins (WtpB) and a solute-binding protein (WtpA).</text>
</comment>
<dbReference type="PANTHER" id="PTHR42781">
    <property type="entry name" value="SPERMIDINE/PUTRESCINE IMPORT ATP-BINDING PROTEIN POTA"/>
    <property type="match status" value="1"/>
</dbReference>
<dbReference type="InterPro" id="IPR003439">
    <property type="entry name" value="ABC_transporter-like_ATP-bd"/>
</dbReference>
<dbReference type="InterPro" id="IPR013611">
    <property type="entry name" value="Transp-assoc_OB_typ2"/>
</dbReference>
<dbReference type="PANTHER" id="PTHR42781:SF4">
    <property type="entry name" value="SPERMIDINE_PUTRESCINE IMPORT ATP-BINDING PROTEIN POTA"/>
    <property type="match status" value="1"/>
</dbReference>
<dbReference type="Pfam" id="PF08402">
    <property type="entry name" value="TOBE_2"/>
    <property type="match status" value="1"/>
</dbReference>
<comment type="caution">
    <text evidence="13">The sequence shown here is derived from an EMBL/GenBank/DDBJ whole genome shotgun (WGS) entry which is preliminary data.</text>
</comment>
<comment type="subcellular location">
    <subcellularLocation>
        <location evidence="1">Cell membrane</location>
        <topology evidence="1">Peripheral membrane protein</topology>
    </subcellularLocation>
</comment>
<dbReference type="EC" id="7.3.2.6" evidence="8"/>
<dbReference type="GO" id="GO:0005524">
    <property type="term" value="F:ATP binding"/>
    <property type="evidence" value="ECO:0007669"/>
    <property type="project" value="UniProtKB-KW"/>
</dbReference>
<evidence type="ECO:0000256" key="11">
    <source>
        <dbReference type="ARBA" id="ARBA00057369"/>
    </source>
</evidence>
<feature type="domain" description="ABC transporter" evidence="12">
    <location>
        <begin position="2"/>
        <end position="231"/>
    </location>
</feature>
<evidence type="ECO:0000256" key="2">
    <source>
        <dbReference type="ARBA" id="ARBA00022448"/>
    </source>
</evidence>
<evidence type="ECO:0000259" key="12">
    <source>
        <dbReference type="PROSITE" id="PS50893"/>
    </source>
</evidence>
<reference evidence="13 14" key="1">
    <citation type="submission" date="2017-11" db="EMBL/GenBank/DDBJ databases">
        <title>Isolation and Characterization of Family Methanocellaceae Species from Potential Methane Hydrate Area Offshore Southwestern Taiwan.</title>
        <authorList>
            <person name="Zhang W.-L."/>
            <person name="Chen W.-C."/>
            <person name="Lai M.-C."/>
            <person name="Chen S.-C."/>
        </authorList>
    </citation>
    <scope>NUCLEOTIDE SEQUENCE [LARGE SCALE GENOMIC DNA]</scope>
    <source>
        <strain evidence="13 14">CWC-04</strain>
    </source>
</reference>
<dbReference type="InterPro" id="IPR050093">
    <property type="entry name" value="ABC_SmlMolc_Importer"/>
</dbReference>
<dbReference type="PROSITE" id="PS50893">
    <property type="entry name" value="ABC_TRANSPORTER_2"/>
    <property type="match status" value="1"/>
</dbReference>
<comment type="catalytic activity">
    <reaction evidence="10">
        <text>tungstate(in) + ATP + H2O = tungstate(out) + ADP + phosphate + H(+)</text>
        <dbReference type="Rhea" id="RHEA:35027"/>
        <dbReference type="ChEBI" id="CHEBI:15377"/>
        <dbReference type="ChEBI" id="CHEBI:15378"/>
        <dbReference type="ChEBI" id="CHEBI:30616"/>
        <dbReference type="ChEBI" id="CHEBI:43474"/>
        <dbReference type="ChEBI" id="CHEBI:46502"/>
        <dbReference type="ChEBI" id="CHEBI:456216"/>
        <dbReference type="EC" id="7.3.2.6"/>
    </reaction>
</comment>
<dbReference type="EMBL" id="PGCK01000003">
    <property type="protein sequence ID" value="MCD1294287.1"/>
    <property type="molecule type" value="Genomic_DNA"/>
</dbReference>
<sequence>MLRLIGVSKKLGEFSLKDIRLEIGENEYFMILGPSGTGKTILLETIAGIYQPDSGNIMMNGIDITRSPPRDRRIGMVYQDFMLFPHLSVLDNIAFGLRSYRASPDETRKRVEECAELLNISGLLHRYPATLSGGERQRTAIARALVIRPGVLLLDEPLSALDVKTRYMLQEELKKIHKVTGTTIVHITHNFEEVFSLADRIAVMDNGAIVQVGKPDEIFRRPGCAFTAGFVGMDNVVPGESRIENDMSIIRSNGMTIVSTVQMNGTVNACIRPEDILISKTLSYGHENVLAGKVERVINNGPYYRVIVHAGVQLTAILTRREVVMSEIKEGATVYLSFSASDVHVF</sequence>
<protein>
    <recommendedName>
        <fullName evidence="9">Molybdate/tungstate import ATP-binding protein WtpC</fullName>
        <ecNumber evidence="8">7.3.2.6</ecNumber>
    </recommendedName>
</protein>
<dbReference type="InterPro" id="IPR008995">
    <property type="entry name" value="Mo/tungstate-bd_C_term_dom"/>
</dbReference>
<comment type="function">
    <text evidence="11">Part of the ABC transporter complex WtpABC involved in molybdate/tungstate import. Responsible for energy coupling to the transport system.</text>
</comment>
<dbReference type="Pfam" id="PF00005">
    <property type="entry name" value="ABC_tran"/>
    <property type="match status" value="1"/>
</dbReference>
<organism evidence="13 14">
    <name type="scientific">Methanooceanicella nereidis</name>
    <dbReference type="NCBI Taxonomy" id="2052831"/>
    <lineage>
        <taxon>Archaea</taxon>
        <taxon>Methanobacteriati</taxon>
        <taxon>Methanobacteriota</taxon>
        <taxon>Stenosarchaea group</taxon>
        <taxon>Methanomicrobia</taxon>
        <taxon>Methanocellales</taxon>
        <taxon>Methanocellaceae</taxon>
        <taxon>Methanooceanicella</taxon>
    </lineage>
</organism>
<dbReference type="GO" id="GO:0043190">
    <property type="term" value="C:ATP-binding cassette (ABC) transporter complex"/>
    <property type="evidence" value="ECO:0007669"/>
    <property type="project" value="InterPro"/>
</dbReference>
<keyword evidence="2" id="KW-0813">Transport</keyword>
<dbReference type="Proteomes" id="UP001320159">
    <property type="component" value="Unassembled WGS sequence"/>
</dbReference>
<proteinExistence type="inferred from homology"/>
<name>A0AAP2RDM5_9EURY</name>
<dbReference type="GO" id="GO:0016887">
    <property type="term" value="F:ATP hydrolysis activity"/>
    <property type="evidence" value="ECO:0007669"/>
    <property type="project" value="InterPro"/>
</dbReference>
<dbReference type="InterPro" id="IPR003593">
    <property type="entry name" value="AAA+_ATPase"/>
</dbReference>
<evidence type="ECO:0000256" key="7">
    <source>
        <dbReference type="ARBA" id="ARBA00038781"/>
    </source>
</evidence>
<dbReference type="FunFam" id="3.40.50.300:FF:000425">
    <property type="entry name" value="Probable ABC transporter, ATP-binding subunit"/>
    <property type="match status" value="1"/>
</dbReference>
<keyword evidence="5" id="KW-0067">ATP-binding</keyword>
<dbReference type="Gene3D" id="3.40.50.300">
    <property type="entry name" value="P-loop containing nucleotide triphosphate hydrolases"/>
    <property type="match status" value="1"/>
</dbReference>
<dbReference type="SUPFAM" id="SSF50331">
    <property type="entry name" value="MOP-like"/>
    <property type="match status" value="1"/>
</dbReference>
<evidence type="ECO:0000256" key="10">
    <source>
        <dbReference type="ARBA" id="ARBA00047936"/>
    </source>
</evidence>
<dbReference type="Gene3D" id="2.40.50.100">
    <property type="match status" value="1"/>
</dbReference>
<evidence type="ECO:0000256" key="8">
    <source>
        <dbReference type="ARBA" id="ARBA00039025"/>
    </source>
</evidence>
<evidence type="ECO:0000313" key="13">
    <source>
        <dbReference type="EMBL" id="MCD1294287.1"/>
    </source>
</evidence>
<keyword evidence="4" id="KW-0547">Nucleotide-binding</keyword>
<dbReference type="SUPFAM" id="SSF52540">
    <property type="entry name" value="P-loop containing nucleoside triphosphate hydrolases"/>
    <property type="match status" value="1"/>
</dbReference>
<keyword evidence="14" id="KW-1185">Reference proteome</keyword>
<accession>A0AAP2RDM5</accession>
<evidence type="ECO:0000256" key="6">
    <source>
        <dbReference type="ARBA" id="ARBA00038307"/>
    </source>
</evidence>
<gene>
    <name evidence="13" type="ORF">CUJ83_04655</name>
</gene>
<evidence type="ECO:0000313" key="14">
    <source>
        <dbReference type="Proteomes" id="UP001320159"/>
    </source>
</evidence>